<feature type="region of interest" description="Disordered" evidence="1">
    <location>
        <begin position="52"/>
        <end position="83"/>
    </location>
</feature>
<accession>A0A1B2RZ11</accession>
<dbReference type="EMBL" id="KX306823">
    <property type="protein sequence ID" value="AOC61565.1"/>
    <property type="molecule type" value="Genomic_DNA"/>
</dbReference>
<geneLocation type="mitochondrion" evidence="2"/>
<protein>
    <submittedName>
        <fullName evidence="2">Uncharacterized protein</fullName>
    </submittedName>
</protein>
<gene>
    <name evidence="2" type="primary">orf491</name>
</gene>
<feature type="compositionally biased region" description="Polar residues" evidence="1">
    <location>
        <begin position="61"/>
        <end position="83"/>
    </location>
</feature>
<sequence>MSNISSQSLRIASKTRCFETSGDSSYYYSNQLLSNLAFLKIASTLGQQISWPSKPPLSAPPTKQGSSFLAKANSKNTSSRLEPQINLNGTPGKEWLSANEKLVDKLRQSQQFFHSKAFGLLAKTLGRCGRFDSLYSYNGILQKSQIYAYKKTKLFPTFVNQNKFKTKDHQSFFSNFYISSLNPTFPLVSLSWLKRSFFGKENSFDNLQSLSTSFNPKGSSVANQVQAVKEFPQEKTETLLYSSLKLPEKNKFPNLNLILPLAKPAFLTKKKSSFTLSIANQPSKVATRRDEATAKELLGPALKVFAVQKKSILKQGKNKSKQPYEKGKIFSSSNSVNLNPLSLSATVHRKTLLPSISKRLENKAAFITPFGLPFYLGCLGLISHCQVLKSSLAITPVSCVQSNISLANNFPVIKTTSSSGIGLVSASPRLYILRNHKSLLHYFFFRIPFKFAEKKSKKKAFTQTVYLTAKLQGMQKLHKRAKPFYASVRWL</sequence>
<proteinExistence type="predicted"/>
<organism evidence="2">
    <name type="scientific">Gloeotilopsis planctonica</name>
    <dbReference type="NCBI Taxonomy" id="34157"/>
    <lineage>
        <taxon>Eukaryota</taxon>
        <taxon>Viridiplantae</taxon>
        <taxon>Chlorophyta</taxon>
        <taxon>core chlorophytes</taxon>
        <taxon>Ulvophyceae</taxon>
        <taxon>OUU clade</taxon>
        <taxon>Ulotrichales</taxon>
        <taxon>Ulotrichaceae</taxon>
        <taxon>Gloeotilopsis</taxon>
    </lineage>
</organism>
<keyword evidence="2" id="KW-0496">Mitochondrion</keyword>
<evidence type="ECO:0000313" key="2">
    <source>
        <dbReference type="EMBL" id="AOC61565.1"/>
    </source>
</evidence>
<dbReference type="AlphaFoldDB" id="A0A1B2RZ11"/>
<evidence type="ECO:0000256" key="1">
    <source>
        <dbReference type="SAM" id="MobiDB-lite"/>
    </source>
</evidence>
<name>A0A1B2RZ11_9CHLO</name>
<reference evidence="2" key="1">
    <citation type="journal article" date="2016" name="Genome Biol. Evol.">
        <title>Mitochondrion-to-Chloroplast DNA Transfers and Intragenomic Proliferation of Chloroplast Group II Introns in Gloeotilopsis Green Algae (Ulotrichales, Ulvophyceae).</title>
        <authorList>
            <person name="Turmel M."/>
            <person name="Otis C."/>
            <person name="Lemieux C."/>
        </authorList>
    </citation>
    <scope>NUCLEOTIDE SEQUENCE</scope>
</reference>